<proteinExistence type="inferred from homology"/>
<organism evidence="5">
    <name type="scientific">Eutreptiella gymnastica</name>
    <dbReference type="NCBI Taxonomy" id="73025"/>
    <lineage>
        <taxon>Eukaryota</taxon>
        <taxon>Discoba</taxon>
        <taxon>Euglenozoa</taxon>
        <taxon>Euglenida</taxon>
        <taxon>Spirocuta</taxon>
        <taxon>Euglenophyceae</taxon>
        <taxon>Eutreptiales</taxon>
        <taxon>Eutreptiaceae</taxon>
        <taxon>Eutreptiella</taxon>
    </lineage>
</organism>
<comment type="function">
    <text evidence="3">PPIases accelerate the folding of proteins. It catalyzes the cis-trans isomerization of proline imidic peptide bonds in oligopeptides.</text>
</comment>
<dbReference type="SUPFAM" id="SSF50891">
    <property type="entry name" value="Cyclophilin-like"/>
    <property type="match status" value="1"/>
</dbReference>
<gene>
    <name evidence="5" type="ORF">EGYM00163_LOCUS50662</name>
</gene>
<dbReference type="PRINTS" id="PR00153">
    <property type="entry name" value="CSAPPISMRASE"/>
</dbReference>
<dbReference type="EMBL" id="HBJA01147434">
    <property type="protein sequence ID" value="CAE0839290.1"/>
    <property type="molecule type" value="Transcribed_RNA"/>
</dbReference>
<feature type="domain" description="PPIase cyclophilin-type" evidence="4">
    <location>
        <begin position="33"/>
        <end position="167"/>
    </location>
</feature>
<dbReference type="EC" id="5.2.1.8" evidence="3"/>
<dbReference type="InterPro" id="IPR029000">
    <property type="entry name" value="Cyclophilin-like_dom_sf"/>
</dbReference>
<protein>
    <recommendedName>
        <fullName evidence="3">Peptidyl-prolyl cis-trans isomerase</fullName>
        <shortName evidence="3">PPIase</shortName>
        <ecNumber evidence="3">5.2.1.8</ecNumber>
    </recommendedName>
</protein>
<evidence type="ECO:0000256" key="2">
    <source>
        <dbReference type="ARBA" id="ARBA00023235"/>
    </source>
</evidence>
<dbReference type="Gene3D" id="2.40.100.10">
    <property type="entry name" value="Cyclophilin-like"/>
    <property type="match status" value="1"/>
</dbReference>
<reference evidence="5" key="1">
    <citation type="submission" date="2021-01" db="EMBL/GenBank/DDBJ databases">
        <authorList>
            <person name="Corre E."/>
            <person name="Pelletier E."/>
            <person name="Niang G."/>
            <person name="Scheremetjew M."/>
            <person name="Finn R."/>
            <person name="Kale V."/>
            <person name="Holt S."/>
            <person name="Cochrane G."/>
            <person name="Meng A."/>
            <person name="Brown T."/>
            <person name="Cohen L."/>
        </authorList>
    </citation>
    <scope>NUCLEOTIDE SEQUENCE</scope>
    <source>
        <strain evidence="5">CCMP1594</strain>
    </source>
</reference>
<evidence type="ECO:0000256" key="3">
    <source>
        <dbReference type="RuleBase" id="RU363019"/>
    </source>
</evidence>
<keyword evidence="2 3" id="KW-0413">Isomerase</keyword>
<feature type="chain" id="PRO_5031592944" description="Peptidyl-prolyl cis-trans isomerase" evidence="3">
    <location>
        <begin position="24"/>
        <end position="207"/>
    </location>
</feature>
<dbReference type="InterPro" id="IPR002130">
    <property type="entry name" value="Cyclophilin-type_PPIase_dom"/>
</dbReference>
<dbReference type="AlphaFoldDB" id="A0A7S4GK01"/>
<evidence type="ECO:0000259" key="4">
    <source>
        <dbReference type="PROSITE" id="PS50072"/>
    </source>
</evidence>
<comment type="catalytic activity">
    <reaction evidence="3">
        <text>[protein]-peptidylproline (omega=180) = [protein]-peptidylproline (omega=0)</text>
        <dbReference type="Rhea" id="RHEA:16237"/>
        <dbReference type="Rhea" id="RHEA-COMP:10747"/>
        <dbReference type="Rhea" id="RHEA-COMP:10748"/>
        <dbReference type="ChEBI" id="CHEBI:83833"/>
        <dbReference type="ChEBI" id="CHEBI:83834"/>
        <dbReference type="EC" id="5.2.1.8"/>
    </reaction>
</comment>
<dbReference type="PANTHER" id="PTHR43246">
    <property type="entry name" value="PEPTIDYL-PROLYL CIS-TRANS ISOMERASE CYP38, CHLOROPLASTIC"/>
    <property type="match status" value="1"/>
</dbReference>
<keyword evidence="1 3" id="KW-0697">Rotamase</keyword>
<dbReference type="Pfam" id="PF00160">
    <property type="entry name" value="Pro_isomerase"/>
    <property type="match status" value="1"/>
</dbReference>
<accession>A0A7S4GK01</accession>
<feature type="signal peptide" evidence="3">
    <location>
        <begin position="1"/>
        <end position="23"/>
    </location>
</feature>
<evidence type="ECO:0000313" key="5">
    <source>
        <dbReference type="EMBL" id="CAE0839290.1"/>
    </source>
</evidence>
<dbReference type="InterPro" id="IPR044665">
    <property type="entry name" value="E_coli_cyclophilin_A-like"/>
</dbReference>
<dbReference type="PROSITE" id="PS50072">
    <property type="entry name" value="CSA_PPIASE_2"/>
    <property type="match status" value="1"/>
</dbReference>
<keyword evidence="3" id="KW-0732">Signal</keyword>
<comment type="similarity">
    <text evidence="3">Belongs to the cyclophilin-type PPIase family.</text>
</comment>
<evidence type="ECO:0000256" key="1">
    <source>
        <dbReference type="ARBA" id="ARBA00023110"/>
    </source>
</evidence>
<dbReference type="GO" id="GO:0003755">
    <property type="term" value="F:peptidyl-prolyl cis-trans isomerase activity"/>
    <property type="evidence" value="ECO:0007669"/>
    <property type="project" value="UniProtKB-UniRule"/>
</dbReference>
<name>A0A7S4GK01_9EUGL</name>
<sequence length="207" mass="23087">MTFRVTQLLGLLALLLCTSLASASYRVKFEVGNLDGKPGPDHNGEFVMEVHEEWAPLGAARFKEMVDSGFFKAIRFFRVIEGFMAQFGIHGKPSVAAEWREKKLKDDPVKESNKRGYVSFATSGPNSRTTQMFINFGNNANLDGMGFSPFAKVVEGMEVVDRIYKIGEKPNQGEIQSKGNAYLKKQFPQLTYIKSATVLDSDKSDEL</sequence>